<dbReference type="Gene3D" id="2.30.60.10">
    <property type="entry name" value="Cyanovirin-N"/>
    <property type="match status" value="2"/>
</dbReference>
<dbReference type="InterPro" id="IPR036673">
    <property type="entry name" value="Cyanovirin-N_sf"/>
</dbReference>
<evidence type="ECO:0000313" key="2">
    <source>
        <dbReference type="EMBL" id="RMY38362.1"/>
    </source>
</evidence>
<dbReference type="Pfam" id="PF06985">
    <property type="entry name" value="HET"/>
    <property type="match status" value="1"/>
</dbReference>
<dbReference type="PANTHER" id="PTHR24148:SF64">
    <property type="entry name" value="HETEROKARYON INCOMPATIBILITY DOMAIN-CONTAINING PROTEIN"/>
    <property type="match status" value="1"/>
</dbReference>
<dbReference type="OrthoDB" id="2157530at2759"/>
<feature type="domain" description="Cyanovirin-N" evidence="1">
    <location>
        <begin position="106"/>
        <end position="203"/>
    </location>
</feature>
<reference evidence="2 3" key="1">
    <citation type="journal article" date="2018" name="BMC Genomics">
        <title>Genomic evidence for intraspecific hybridization in a clonal and extremely halotolerant yeast.</title>
        <authorList>
            <person name="Gostincar C."/>
            <person name="Stajich J.E."/>
            <person name="Zupancic J."/>
            <person name="Zalar P."/>
            <person name="Gunde-Cimerman N."/>
        </authorList>
    </citation>
    <scope>NUCLEOTIDE SEQUENCE [LARGE SCALE GENOMIC DNA]</scope>
    <source>
        <strain evidence="2 3">EXF-151</strain>
    </source>
</reference>
<dbReference type="EMBL" id="QWIN01001636">
    <property type="protein sequence ID" value="RMY38362.1"/>
    <property type="molecule type" value="Genomic_DNA"/>
</dbReference>
<dbReference type="InterPro" id="IPR052895">
    <property type="entry name" value="HetReg/Transcr_Mod"/>
</dbReference>
<dbReference type="InterPro" id="IPR010730">
    <property type="entry name" value="HET"/>
</dbReference>
<dbReference type="VEuPathDB" id="FungiDB:BTJ68_08755"/>
<dbReference type="SUPFAM" id="SSF51322">
    <property type="entry name" value="Cyanovirin-N"/>
    <property type="match status" value="2"/>
</dbReference>
<proteinExistence type="predicted"/>
<evidence type="ECO:0000313" key="3">
    <source>
        <dbReference type="Proteomes" id="UP000270230"/>
    </source>
</evidence>
<evidence type="ECO:0000259" key="1">
    <source>
        <dbReference type="SMART" id="SM01111"/>
    </source>
</evidence>
<organism evidence="2 3">
    <name type="scientific">Hortaea werneckii</name>
    <name type="common">Black yeast</name>
    <name type="synonym">Cladosporium werneckii</name>
    <dbReference type="NCBI Taxonomy" id="91943"/>
    <lineage>
        <taxon>Eukaryota</taxon>
        <taxon>Fungi</taxon>
        <taxon>Dikarya</taxon>
        <taxon>Ascomycota</taxon>
        <taxon>Pezizomycotina</taxon>
        <taxon>Dothideomycetes</taxon>
        <taxon>Dothideomycetidae</taxon>
        <taxon>Mycosphaerellales</taxon>
        <taxon>Teratosphaeriaceae</taxon>
        <taxon>Hortaea</taxon>
    </lineage>
</organism>
<protein>
    <recommendedName>
        <fullName evidence="1">Cyanovirin-N domain-containing protein</fullName>
    </recommendedName>
</protein>
<dbReference type="Pfam" id="PF08881">
    <property type="entry name" value="CVNH"/>
    <property type="match status" value="1"/>
</dbReference>
<sequence length="865" mass="97630">MATMRLLTIGRDKHGRSIHVLDDGLGNCNGIFTTSGRDFSFSAKEIRLSSGVLSAKLKTIAGHWKADAIKVQSRCNCDATGCTHELILGAPDEVATGHIVHASIFDLGYRCQDIRLEGASRLRAKCLFESPYDFQESEISLDSVLGTSNGTFCFGSNFSASARNVHLKNTTLYAELRAVSGDWQAREVELRRLVCNVGRGLQSLDTQRTLRVPSPLPAVVARSCEEGIANELFTPLKTNEAFRLLYIESGEFDDSIRCRMATRQASDRDEYMCLSYVWGDTSEAVMIHLNSYPKLVTRNLHSALQRLRSHGYLAALWVDALCINQDDKEEKSIQVARMAKTYAEARRVFVWLCDGPLKGPFEFLNEIVTAFFHDLLSNSHVHQAIQKSTSHEMDLARTYNLTATLLGELAQSSWFQRTWTIKEDVLARETVFGFGSQLLDEKVLEIALGRMTWHLDTCCRGILDHVETGFQQRIGSLEFPLSRLQQRFELQRFLKFLSKDARKASQEPKETPSLLRHTVDNTLLSLHECRRRGCSDPRDRVYALSDMTSQAPVAFKPDYTASVEELYKTFTLRTIERVGNLDIWSLIQPTKDFTHGGVSGLPSWAVDWTVDSEHACILSIFTLTFEMLTPPLPITLPGPLYELVSDDILRIYGTKFDDIQAISSNSWPMRSRGNRKTGDSVLQDWLHFLGIPRQATSPTTALLWDSFRDLVMPDQVLLYAAHEDIVATPMMDKGRIWQGLSQADKDRFTTYVTSVQEMTGHASGVEIPDELVPVKRTVDRFASTKNLFRTTEGRIGLCGKWVRSEDELYHVSGSRWPVILRRHPKADDQPPEPALFELVGTCYMRGLNQDIIESALQRASKIHIR</sequence>
<dbReference type="PANTHER" id="PTHR24148">
    <property type="entry name" value="ANKYRIN REPEAT DOMAIN-CONTAINING PROTEIN 39 HOMOLOG-RELATED"/>
    <property type="match status" value="1"/>
</dbReference>
<dbReference type="SMART" id="SM01111">
    <property type="entry name" value="CVNH"/>
    <property type="match status" value="1"/>
</dbReference>
<gene>
    <name evidence="2" type="ORF">D0865_13118</name>
</gene>
<dbReference type="VEuPathDB" id="FungiDB:BTJ68_03573"/>
<dbReference type="InterPro" id="IPR011058">
    <property type="entry name" value="Cyanovirin-N"/>
</dbReference>
<comment type="caution">
    <text evidence="2">The sequence shown here is derived from an EMBL/GenBank/DDBJ whole genome shotgun (WGS) entry which is preliminary data.</text>
</comment>
<name>A0A3M7BEV6_HORWE</name>
<accession>A0A3M7BEV6</accession>
<dbReference type="AlphaFoldDB" id="A0A3M7BEV6"/>
<dbReference type="Proteomes" id="UP000270230">
    <property type="component" value="Unassembled WGS sequence"/>
</dbReference>